<organism evidence="2 3">
    <name type="scientific">Eiseniibacteriota bacterium</name>
    <dbReference type="NCBI Taxonomy" id="2212470"/>
    <lineage>
        <taxon>Bacteria</taxon>
        <taxon>Candidatus Eiseniibacteriota</taxon>
    </lineage>
</organism>
<keyword evidence="3" id="KW-1185">Reference proteome</keyword>
<feature type="transmembrane region" description="Helical" evidence="1">
    <location>
        <begin position="44"/>
        <end position="66"/>
    </location>
</feature>
<keyword evidence="1" id="KW-1133">Transmembrane helix</keyword>
<sequence length="85" mass="9413">MHDPLKHLDKIAARARGEQPPRVDVSERVVTHLLQRQPRVDRPLLVFALGSVAAAIVVALITIPLLNSVSDPLWALFQPTHVLMP</sequence>
<proteinExistence type="predicted"/>
<accession>A0ABV6YK64</accession>
<dbReference type="Proteomes" id="UP001593833">
    <property type="component" value="Unassembled WGS sequence"/>
</dbReference>
<keyword evidence="1" id="KW-0472">Membrane</keyword>
<gene>
    <name evidence="2" type="ORF">ACFL6M_03890</name>
</gene>
<comment type="caution">
    <text evidence="2">The sequence shown here is derived from an EMBL/GenBank/DDBJ whole genome shotgun (WGS) entry which is preliminary data.</text>
</comment>
<evidence type="ECO:0000256" key="1">
    <source>
        <dbReference type="SAM" id="Phobius"/>
    </source>
</evidence>
<keyword evidence="1" id="KW-0812">Transmembrane</keyword>
<protein>
    <submittedName>
        <fullName evidence="2">Uncharacterized protein</fullName>
    </submittedName>
</protein>
<reference evidence="2 3" key="1">
    <citation type="submission" date="2024-09" db="EMBL/GenBank/DDBJ databases">
        <authorList>
            <person name="D'Angelo T."/>
        </authorList>
    </citation>
    <scope>NUCLEOTIDE SEQUENCE [LARGE SCALE GENOMIC DNA]</scope>
    <source>
        <strain evidence="2">SAG AM-320-E07</strain>
    </source>
</reference>
<name>A0ABV6YK64_UNCEI</name>
<dbReference type="EMBL" id="JBHPKH010000033">
    <property type="protein sequence ID" value="MFC1572721.1"/>
    <property type="molecule type" value="Genomic_DNA"/>
</dbReference>
<evidence type="ECO:0000313" key="3">
    <source>
        <dbReference type="Proteomes" id="UP001593833"/>
    </source>
</evidence>
<evidence type="ECO:0000313" key="2">
    <source>
        <dbReference type="EMBL" id="MFC1572721.1"/>
    </source>
</evidence>